<gene>
    <name evidence="5" type="ORF">TVAG_268860</name>
</gene>
<dbReference type="InParanoid" id="A2FIX2"/>
<dbReference type="GO" id="GO:0000981">
    <property type="term" value="F:DNA-binding transcription factor activity, RNA polymerase II-specific"/>
    <property type="evidence" value="ECO:0000318"/>
    <property type="project" value="GO_Central"/>
</dbReference>
<name>A2FIX2_TRIV3</name>
<dbReference type="SMR" id="A2FIX2"/>
<dbReference type="Pfam" id="PF13921">
    <property type="entry name" value="Myb_DNA-bind_6"/>
    <property type="match status" value="1"/>
</dbReference>
<organism evidence="5 6">
    <name type="scientific">Trichomonas vaginalis (strain ATCC PRA-98 / G3)</name>
    <dbReference type="NCBI Taxonomy" id="412133"/>
    <lineage>
        <taxon>Eukaryota</taxon>
        <taxon>Metamonada</taxon>
        <taxon>Parabasalia</taxon>
        <taxon>Trichomonadida</taxon>
        <taxon>Trichomonadidae</taxon>
        <taxon>Trichomonas</taxon>
    </lineage>
</organism>
<dbReference type="SUPFAM" id="SSF46689">
    <property type="entry name" value="Homeodomain-like"/>
    <property type="match status" value="2"/>
</dbReference>
<dbReference type="VEuPathDB" id="TrichDB:TVAG_268860"/>
<reference evidence="5" key="2">
    <citation type="journal article" date="2007" name="Science">
        <title>Draft genome sequence of the sexually transmitted pathogen Trichomonas vaginalis.</title>
        <authorList>
            <person name="Carlton J.M."/>
            <person name="Hirt R.P."/>
            <person name="Silva J.C."/>
            <person name="Delcher A.L."/>
            <person name="Schatz M."/>
            <person name="Zhao Q."/>
            <person name="Wortman J.R."/>
            <person name="Bidwell S.L."/>
            <person name="Alsmark U.C.M."/>
            <person name="Besteiro S."/>
            <person name="Sicheritz-Ponten T."/>
            <person name="Noel C.J."/>
            <person name="Dacks J.B."/>
            <person name="Foster P.G."/>
            <person name="Simillion C."/>
            <person name="Van de Peer Y."/>
            <person name="Miranda-Saavedra D."/>
            <person name="Barton G.J."/>
            <person name="Westrop G.D."/>
            <person name="Mueller S."/>
            <person name="Dessi D."/>
            <person name="Fiori P.L."/>
            <person name="Ren Q."/>
            <person name="Paulsen I."/>
            <person name="Zhang H."/>
            <person name="Bastida-Corcuera F.D."/>
            <person name="Simoes-Barbosa A."/>
            <person name="Brown M.T."/>
            <person name="Hayes R.D."/>
            <person name="Mukherjee M."/>
            <person name="Okumura C.Y."/>
            <person name="Schneider R."/>
            <person name="Smith A.J."/>
            <person name="Vanacova S."/>
            <person name="Villalvazo M."/>
            <person name="Haas B.J."/>
            <person name="Pertea M."/>
            <person name="Feldblyum T.V."/>
            <person name="Utterback T.R."/>
            <person name="Shu C.L."/>
            <person name="Osoegawa K."/>
            <person name="de Jong P.J."/>
            <person name="Hrdy I."/>
            <person name="Horvathova L."/>
            <person name="Zubacova Z."/>
            <person name="Dolezal P."/>
            <person name="Malik S.B."/>
            <person name="Logsdon J.M. Jr."/>
            <person name="Henze K."/>
            <person name="Gupta A."/>
            <person name="Wang C.C."/>
            <person name="Dunne R.L."/>
            <person name="Upcroft J.A."/>
            <person name="Upcroft P."/>
            <person name="White O."/>
            <person name="Salzberg S.L."/>
            <person name="Tang P."/>
            <person name="Chiu C.-H."/>
            <person name="Lee Y.-S."/>
            <person name="Embley T.M."/>
            <person name="Coombs G.H."/>
            <person name="Mottram J.C."/>
            <person name="Tachezy J."/>
            <person name="Fraser-Liggett C.M."/>
            <person name="Johnson P.J."/>
        </authorList>
    </citation>
    <scope>NUCLEOTIDE SEQUENCE [LARGE SCALE GENOMIC DNA]</scope>
    <source>
        <strain evidence="5">G3</strain>
    </source>
</reference>
<dbReference type="PROSITE" id="PS51294">
    <property type="entry name" value="HTH_MYB"/>
    <property type="match status" value="2"/>
</dbReference>
<dbReference type="PROSITE" id="PS50090">
    <property type="entry name" value="MYB_LIKE"/>
    <property type="match status" value="2"/>
</dbReference>
<dbReference type="AlphaFoldDB" id="A2FIX2"/>
<dbReference type="KEGG" id="tva:4752893"/>
<dbReference type="FunFam" id="1.10.10.60:FF:000010">
    <property type="entry name" value="Transcriptional activator Myb isoform A"/>
    <property type="match status" value="1"/>
</dbReference>
<dbReference type="CDD" id="cd00167">
    <property type="entry name" value="SANT"/>
    <property type="match status" value="2"/>
</dbReference>
<evidence type="ECO:0000313" key="5">
    <source>
        <dbReference type="EMBL" id="EAX95149.1"/>
    </source>
</evidence>
<dbReference type="Gene3D" id="1.10.10.60">
    <property type="entry name" value="Homeodomain-like"/>
    <property type="match status" value="2"/>
</dbReference>
<dbReference type="InterPro" id="IPR050560">
    <property type="entry name" value="MYB_TF"/>
</dbReference>
<feature type="domain" description="HTH myb-type" evidence="4">
    <location>
        <begin position="67"/>
        <end position="114"/>
    </location>
</feature>
<keyword evidence="2 5" id="KW-0238">DNA-binding</keyword>
<dbReference type="PANTHER" id="PTHR45614:SF69">
    <property type="entry name" value="CHROMOSOME UNDETERMINED SCAFFOLD_38, WHOLE GENOME SHOTGUN SEQUENCE"/>
    <property type="match status" value="1"/>
</dbReference>
<evidence type="ECO:0000259" key="4">
    <source>
        <dbReference type="PROSITE" id="PS51294"/>
    </source>
</evidence>
<evidence type="ECO:0000256" key="2">
    <source>
        <dbReference type="ARBA" id="ARBA00023125"/>
    </source>
</evidence>
<keyword evidence="6" id="KW-1185">Reference proteome</keyword>
<dbReference type="STRING" id="5722.A2FIX2"/>
<dbReference type="Proteomes" id="UP000001542">
    <property type="component" value="Unassembled WGS sequence"/>
</dbReference>
<dbReference type="GO" id="GO:0000978">
    <property type="term" value="F:RNA polymerase II cis-regulatory region sequence-specific DNA binding"/>
    <property type="evidence" value="ECO:0000318"/>
    <property type="project" value="GO_Central"/>
</dbReference>
<feature type="domain" description="Myb-like" evidence="3">
    <location>
        <begin position="60"/>
        <end position="110"/>
    </location>
</feature>
<dbReference type="PANTHER" id="PTHR45614">
    <property type="entry name" value="MYB PROTEIN-RELATED"/>
    <property type="match status" value="1"/>
</dbReference>
<evidence type="ECO:0000259" key="3">
    <source>
        <dbReference type="PROSITE" id="PS50090"/>
    </source>
</evidence>
<dbReference type="InterPro" id="IPR001005">
    <property type="entry name" value="SANT/Myb"/>
</dbReference>
<feature type="domain" description="Myb-like" evidence="3">
    <location>
        <begin position="13"/>
        <end position="59"/>
    </location>
</feature>
<dbReference type="InterPro" id="IPR017930">
    <property type="entry name" value="Myb_dom"/>
</dbReference>
<dbReference type="SMART" id="SM00717">
    <property type="entry name" value="SANT"/>
    <property type="match status" value="2"/>
</dbReference>
<protein>
    <submittedName>
        <fullName evidence="5">Myb-like DNA-binding domain containing protein</fullName>
    </submittedName>
</protein>
<evidence type="ECO:0000313" key="6">
    <source>
        <dbReference type="Proteomes" id="UP000001542"/>
    </source>
</evidence>
<accession>A2FIX2</accession>
<dbReference type="RefSeq" id="XP_001308079.1">
    <property type="nucleotide sequence ID" value="XM_001308078.1"/>
</dbReference>
<reference evidence="5" key="1">
    <citation type="submission" date="2006-10" db="EMBL/GenBank/DDBJ databases">
        <authorList>
            <person name="Amadeo P."/>
            <person name="Zhao Q."/>
            <person name="Wortman J."/>
            <person name="Fraser-Liggett C."/>
            <person name="Carlton J."/>
        </authorList>
    </citation>
    <scope>NUCLEOTIDE SEQUENCE</scope>
    <source>
        <strain evidence="5">G3</strain>
    </source>
</reference>
<sequence length="245" mass="29157">MLSFKPAPGKIVKSKFTPEEDKKLIELVNNSPDVDWNKIAAQFTNRNPRQCRERWQNYLNPALSSNNWTEEEDQLILERFKEMGPHWNAIGRTFVGRSGNAVRNRYLVLMRHQQKKFRLNKFNEYVPLQENPMMPMPILEPIQQNFIAQQMYAQQMMLAYQMNAQQNNFQFQQQQMQQMMQQPQQMQPIQEPIMQQQPIMQQAPQMNLNVEHEEEHPVKDVFEDNNISEIFTGGDDFVFLDSMFI</sequence>
<dbReference type="VEuPathDB" id="TrichDB:TVAGG3_0473500"/>
<evidence type="ECO:0000256" key="1">
    <source>
        <dbReference type="ARBA" id="ARBA00022737"/>
    </source>
</evidence>
<feature type="domain" description="HTH myb-type" evidence="4">
    <location>
        <begin position="10"/>
        <end position="63"/>
    </location>
</feature>
<dbReference type="EMBL" id="DS113821">
    <property type="protein sequence ID" value="EAX95149.1"/>
    <property type="molecule type" value="Genomic_DNA"/>
</dbReference>
<keyword evidence="1" id="KW-0677">Repeat</keyword>
<dbReference type="OrthoDB" id="2143914at2759"/>
<proteinExistence type="predicted"/>
<dbReference type="InterPro" id="IPR009057">
    <property type="entry name" value="Homeodomain-like_sf"/>
</dbReference>
<dbReference type="GO" id="GO:0005634">
    <property type="term" value="C:nucleus"/>
    <property type="evidence" value="ECO:0000318"/>
    <property type="project" value="GO_Central"/>
</dbReference>
<dbReference type="eggNOG" id="KOG0048">
    <property type="taxonomic scope" value="Eukaryota"/>
</dbReference>
<dbReference type="GO" id="GO:0006355">
    <property type="term" value="P:regulation of DNA-templated transcription"/>
    <property type="evidence" value="ECO:0000318"/>
    <property type="project" value="GO_Central"/>
</dbReference>